<evidence type="ECO:0000256" key="2">
    <source>
        <dbReference type="ARBA" id="ARBA00005982"/>
    </source>
</evidence>
<dbReference type="SUPFAM" id="SSF103473">
    <property type="entry name" value="MFS general substrate transporter"/>
    <property type="match status" value="1"/>
</dbReference>
<gene>
    <name evidence="7" type="ORF">KI387_037259</name>
</gene>
<dbReference type="GO" id="GO:0022857">
    <property type="term" value="F:transmembrane transporter activity"/>
    <property type="evidence" value="ECO:0007669"/>
    <property type="project" value="InterPro"/>
</dbReference>
<dbReference type="InterPro" id="IPR000109">
    <property type="entry name" value="POT_fam"/>
</dbReference>
<evidence type="ECO:0000256" key="6">
    <source>
        <dbReference type="SAM" id="Phobius"/>
    </source>
</evidence>
<dbReference type="EMBL" id="JAHRHJ020000007">
    <property type="protein sequence ID" value="KAH9309348.1"/>
    <property type="molecule type" value="Genomic_DNA"/>
</dbReference>
<evidence type="ECO:0000256" key="3">
    <source>
        <dbReference type="ARBA" id="ARBA00022692"/>
    </source>
</evidence>
<dbReference type="GO" id="GO:0016020">
    <property type="term" value="C:membrane"/>
    <property type="evidence" value="ECO:0007669"/>
    <property type="project" value="UniProtKB-SubCell"/>
</dbReference>
<feature type="transmembrane region" description="Helical" evidence="6">
    <location>
        <begin position="60"/>
        <end position="83"/>
    </location>
</feature>
<comment type="similarity">
    <text evidence="2">Belongs to the major facilitator superfamily. Proton-dependent oligopeptide transporter (POT/PTR) (TC 2.A.17) family.</text>
</comment>
<keyword evidence="5 6" id="KW-0472">Membrane</keyword>
<dbReference type="Pfam" id="PF00854">
    <property type="entry name" value="PTR2"/>
    <property type="match status" value="1"/>
</dbReference>
<comment type="subcellular location">
    <subcellularLocation>
        <location evidence="1">Membrane</location>
        <topology evidence="1">Multi-pass membrane protein</topology>
    </subcellularLocation>
</comment>
<keyword evidence="4 6" id="KW-1133">Transmembrane helix</keyword>
<keyword evidence="8" id="KW-1185">Reference proteome</keyword>
<feature type="non-terminal residue" evidence="7">
    <location>
        <position position="1"/>
    </location>
</feature>
<feature type="transmembrane region" description="Helical" evidence="6">
    <location>
        <begin position="178"/>
        <end position="198"/>
    </location>
</feature>
<comment type="caution">
    <text evidence="7">The sequence shown here is derived from an EMBL/GenBank/DDBJ whole genome shotgun (WGS) entry which is preliminary data.</text>
</comment>
<evidence type="ECO:0000256" key="1">
    <source>
        <dbReference type="ARBA" id="ARBA00004141"/>
    </source>
</evidence>
<proteinExistence type="inferred from homology"/>
<dbReference type="InterPro" id="IPR036259">
    <property type="entry name" value="MFS_trans_sf"/>
</dbReference>
<feature type="non-terminal residue" evidence="7">
    <location>
        <position position="260"/>
    </location>
</feature>
<dbReference type="Proteomes" id="UP000824469">
    <property type="component" value="Unassembled WGS sequence"/>
</dbReference>
<evidence type="ECO:0000313" key="8">
    <source>
        <dbReference type="Proteomes" id="UP000824469"/>
    </source>
</evidence>
<dbReference type="AlphaFoldDB" id="A0AA38KQH1"/>
<keyword evidence="3 6" id="KW-0812">Transmembrane</keyword>
<evidence type="ECO:0000256" key="4">
    <source>
        <dbReference type="ARBA" id="ARBA00022989"/>
    </source>
</evidence>
<feature type="transmembrane region" description="Helical" evidence="6">
    <location>
        <begin position="150"/>
        <end position="172"/>
    </location>
</feature>
<accession>A0AA38KQH1</accession>
<evidence type="ECO:0000313" key="7">
    <source>
        <dbReference type="EMBL" id="KAH9309348.1"/>
    </source>
</evidence>
<dbReference type="PANTHER" id="PTHR11654">
    <property type="entry name" value="OLIGOPEPTIDE TRANSPORTER-RELATED"/>
    <property type="match status" value="1"/>
</dbReference>
<feature type="transmembrane region" description="Helical" evidence="6">
    <location>
        <begin position="103"/>
        <end position="124"/>
    </location>
</feature>
<sequence length="260" mass="28558">VELTERMAQFTIISSLITYLTNVLHKGLVSSAKNVNNWMGVTTVLPLVGGFLADSYFDRYWMVVACSFIYFLGLSLVTMAVSLSSLKPPTCPPHGPLNCDNASPAEVGLLFFGLYMVSFGAGGYKPSLGSYGPDQFDKHNPKERLQKHCFFNWFFIAISVGILLGTTVVVYVQENVSWGAGFGLVTAAFSLSIVVFLCGTSFYRNKVSVNAGNASPTSRIIQVFVAAARNRKLELPLDPTSLYQEDSEIEGRYLEHTQSF</sequence>
<protein>
    <submittedName>
        <fullName evidence="7">Uncharacterized protein</fullName>
    </submittedName>
</protein>
<dbReference type="Gene3D" id="1.20.1250.20">
    <property type="entry name" value="MFS general substrate transporter like domains"/>
    <property type="match status" value="1"/>
</dbReference>
<name>A0AA38KQH1_TAXCH</name>
<evidence type="ECO:0000256" key="5">
    <source>
        <dbReference type="ARBA" id="ARBA00023136"/>
    </source>
</evidence>
<reference evidence="7 8" key="1">
    <citation type="journal article" date="2021" name="Nat. Plants">
        <title>The Taxus genome provides insights into paclitaxel biosynthesis.</title>
        <authorList>
            <person name="Xiong X."/>
            <person name="Gou J."/>
            <person name="Liao Q."/>
            <person name="Li Y."/>
            <person name="Zhou Q."/>
            <person name="Bi G."/>
            <person name="Li C."/>
            <person name="Du R."/>
            <person name="Wang X."/>
            <person name="Sun T."/>
            <person name="Guo L."/>
            <person name="Liang H."/>
            <person name="Lu P."/>
            <person name="Wu Y."/>
            <person name="Zhang Z."/>
            <person name="Ro D.K."/>
            <person name="Shang Y."/>
            <person name="Huang S."/>
            <person name="Yan J."/>
        </authorList>
    </citation>
    <scope>NUCLEOTIDE SEQUENCE [LARGE SCALE GENOMIC DNA]</scope>
    <source>
        <strain evidence="7">Ta-2019</strain>
    </source>
</reference>
<organism evidence="7 8">
    <name type="scientific">Taxus chinensis</name>
    <name type="common">Chinese yew</name>
    <name type="synonym">Taxus wallichiana var. chinensis</name>
    <dbReference type="NCBI Taxonomy" id="29808"/>
    <lineage>
        <taxon>Eukaryota</taxon>
        <taxon>Viridiplantae</taxon>
        <taxon>Streptophyta</taxon>
        <taxon>Embryophyta</taxon>
        <taxon>Tracheophyta</taxon>
        <taxon>Spermatophyta</taxon>
        <taxon>Pinopsida</taxon>
        <taxon>Pinidae</taxon>
        <taxon>Conifers II</taxon>
        <taxon>Cupressales</taxon>
        <taxon>Taxaceae</taxon>
        <taxon>Taxus</taxon>
    </lineage>
</organism>